<protein>
    <recommendedName>
        <fullName evidence="4">BZIP domain-containing protein</fullName>
    </recommendedName>
</protein>
<sequence length="338" mass="38800">KKGRVRTEEQLARKRHADRLNQKARREKDKNRIHRLEVDIETLRAEIRALRSVANTFPFPIQRPTSPLLTRPIENVEDDREHGKQRSSSPPLPRTELLQVLAASYSPAAISSAVRSVVPSGRRPLIVFCVCGIEHKSKSECLEYASYRILLRGHVALSNGTPAFTRLPRTPSLPHLLLQSTDDNPVIATIAPVFQRFVFPTIPGLFGLYILVYRLLRWRLYPDSQSYEDIPPWYRSSSLQETIPHIISIDYLPWPPLRDYLISNELLILGTTHSARKYIEAMRFSWPEGKDLILKSDGGGIVLNPEFESYVFSLENWKISRSWADDHPELVHLVNVED</sequence>
<gene>
    <name evidence="2" type="ORF">K469DRAFT_438114</name>
</gene>
<evidence type="ECO:0000256" key="1">
    <source>
        <dbReference type="SAM" id="MobiDB-lite"/>
    </source>
</evidence>
<dbReference type="InterPro" id="IPR021833">
    <property type="entry name" value="DUF3425"/>
</dbReference>
<feature type="non-terminal residue" evidence="2">
    <location>
        <position position="1"/>
    </location>
</feature>
<keyword evidence="3" id="KW-1185">Reference proteome</keyword>
<feature type="region of interest" description="Disordered" evidence="1">
    <location>
        <begin position="65"/>
        <end position="93"/>
    </location>
</feature>
<dbReference type="PANTHER" id="PTHR37012">
    <property type="entry name" value="B-ZIP TRANSCRIPTION FACTOR (EUROFUNG)-RELATED"/>
    <property type="match status" value="1"/>
</dbReference>
<proteinExistence type="predicted"/>
<dbReference type="PANTHER" id="PTHR37012:SF2">
    <property type="entry name" value="BZIP DOMAIN-CONTAINING PROTEIN-RELATED"/>
    <property type="match status" value="1"/>
</dbReference>
<accession>A0A6A6EFL3</accession>
<evidence type="ECO:0000313" key="2">
    <source>
        <dbReference type="EMBL" id="KAF2190083.1"/>
    </source>
</evidence>
<feature type="non-terminal residue" evidence="2">
    <location>
        <position position="338"/>
    </location>
</feature>
<evidence type="ECO:0000313" key="3">
    <source>
        <dbReference type="Proteomes" id="UP000800200"/>
    </source>
</evidence>
<reference evidence="2" key="1">
    <citation type="journal article" date="2020" name="Stud. Mycol.">
        <title>101 Dothideomycetes genomes: a test case for predicting lifestyles and emergence of pathogens.</title>
        <authorList>
            <person name="Haridas S."/>
            <person name="Albert R."/>
            <person name="Binder M."/>
            <person name="Bloem J."/>
            <person name="Labutti K."/>
            <person name="Salamov A."/>
            <person name="Andreopoulos B."/>
            <person name="Baker S."/>
            <person name="Barry K."/>
            <person name="Bills G."/>
            <person name="Bluhm B."/>
            <person name="Cannon C."/>
            <person name="Castanera R."/>
            <person name="Culley D."/>
            <person name="Daum C."/>
            <person name="Ezra D."/>
            <person name="Gonzalez J."/>
            <person name="Henrissat B."/>
            <person name="Kuo A."/>
            <person name="Liang C."/>
            <person name="Lipzen A."/>
            <person name="Lutzoni F."/>
            <person name="Magnuson J."/>
            <person name="Mondo S."/>
            <person name="Nolan M."/>
            <person name="Ohm R."/>
            <person name="Pangilinan J."/>
            <person name="Park H.-J."/>
            <person name="Ramirez L."/>
            <person name="Alfaro M."/>
            <person name="Sun H."/>
            <person name="Tritt A."/>
            <person name="Yoshinaga Y."/>
            <person name="Zwiers L.-H."/>
            <person name="Turgeon B."/>
            <person name="Goodwin S."/>
            <person name="Spatafora J."/>
            <person name="Crous P."/>
            <person name="Grigoriev I."/>
        </authorList>
    </citation>
    <scope>NUCLEOTIDE SEQUENCE</scope>
    <source>
        <strain evidence="2">CBS 207.26</strain>
    </source>
</reference>
<dbReference type="Proteomes" id="UP000800200">
    <property type="component" value="Unassembled WGS sequence"/>
</dbReference>
<dbReference type="AlphaFoldDB" id="A0A6A6EFL3"/>
<dbReference type="OrthoDB" id="4161589at2759"/>
<dbReference type="CDD" id="cd14688">
    <property type="entry name" value="bZIP_YAP"/>
    <property type="match status" value="1"/>
</dbReference>
<feature type="region of interest" description="Disordered" evidence="1">
    <location>
        <begin position="1"/>
        <end position="29"/>
    </location>
</feature>
<name>A0A6A6EFL3_9PEZI</name>
<dbReference type="Pfam" id="PF11905">
    <property type="entry name" value="DUF3425"/>
    <property type="match status" value="1"/>
</dbReference>
<evidence type="ECO:0008006" key="4">
    <source>
        <dbReference type="Google" id="ProtNLM"/>
    </source>
</evidence>
<organism evidence="2 3">
    <name type="scientific">Zopfia rhizophila CBS 207.26</name>
    <dbReference type="NCBI Taxonomy" id="1314779"/>
    <lineage>
        <taxon>Eukaryota</taxon>
        <taxon>Fungi</taxon>
        <taxon>Dikarya</taxon>
        <taxon>Ascomycota</taxon>
        <taxon>Pezizomycotina</taxon>
        <taxon>Dothideomycetes</taxon>
        <taxon>Dothideomycetes incertae sedis</taxon>
        <taxon>Zopfiaceae</taxon>
        <taxon>Zopfia</taxon>
    </lineage>
</organism>
<dbReference type="EMBL" id="ML994619">
    <property type="protein sequence ID" value="KAF2190083.1"/>
    <property type="molecule type" value="Genomic_DNA"/>
</dbReference>